<name>A0ABR9M5P8_9ACTN</name>
<gene>
    <name evidence="1" type="ORF">H4W80_006487</name>
</gene>
<dbReference type="RefSeq" id="WP_192788492.1">
    <property type="nucleotide sequence ID" value="NZ_JADBEK010000001.1"/>
</dbReference>
<keyword evidence="2" id="KW-1185">Reference proteome</keyword>
<evidence type="ECO:0000313" key="2">
    <source>
        <dbReference type="Proteomes" id="UP000633509"/>
    </source>
</evidence>
<protein>
    <submittedName>
        <fullName evidence="1">Uncharacterized protein</fullName>
    </submittedName>
</protein>
<accession>A0ABR9M5P8</accession>
<comment type="caution">
    <text evidence="1">The sequence shown here is derived from an EMBL/GenBank/DDBJ whole genome shotgun (WGS) entry which is preliminary data.</text>
</comment>
<evidence type="ECO:0000313" key="1">
    <source>
        <dbReference type="EMBL" id="MBE1588229.1"/>
    </source>
</evidence>
<proteinExistence type="predicted"/>
<dbReference type="EMBL" id="JADBEK010000001">
    <property type="protein sequence ID" value="MBE1588229.1"/>
    <property type="molecule type" value="Genomic_DNA"/>
</dbReference>
<reference evidence="1 2" key="1">
    <citation type="submission" date="2020-10" db="EMBL/GenBank/DDBJ databases">
        <title>Sequencing the genomes of 1000 actinobacteria strains.</title>
        <authorList>
            <person name="Klenk H.-P."/>
        </authorList>
    </citation>
    <scope>NUCLEOTIDE SEQUENCE [LARGE SCALE GENOMIC DNA]</scope>
    <source>
        <strain evidence="1 2">DSM 43173</strain>
    </source>
</reference>
<sequence>MPAAFDAATARNLIDTDRKGCPLRFDSFTLDPQHYLAVREEANRQLAHARS</sequence>
<dbReference type="Proteomes" id="UP000633509">
    <property type="component" value="Unassembled WGS sequence"/>
</dbReference>
<organism evidence="1 2">
    <name type="scientific">Nonomuraea angiospora</name>
    <dbReference type="NCBI Taxonomy" id="46172"/>
    <lineage>
        <taxon>Bacteria</taxon>
        <taxon>Bacillati</taxon>
        <taxon>Actinomycetota</taxon>
        <taxon>Actinomycetes</taxon>
        <taxon>Streptosporangiales</taxon>
        <taxon>Streptosporangiaceae</taxon>
        <taxon>Nonomuraea</taxon>
    </lineage>
</organism>